<dbReference type="HAMAP" id="MF_00376">
    <property type="entry name" value="Dephospho_CoA_kinase"/>
    <property type="match status" value="1"/>
</dbReference>
<keyword evidence="2" id="KW-0067">ATP-binding</keyword>
<protein>
    <submittedName>
        <fullName evidence="4">Dephospho-CoA kinase</fullName>
    </submittedName>
</protein>
<dbReference type="CDD" id="cd02022">
    <property type="entry name" value="DPCK"/>
    <property type="match status" value="1"/>
</dbReference>
<gene>
    <name evidence="4" type="ORF">KIPB_004814</name>
</gene>
<keyword evidence="5" id="KW-1185">Reference proteome</keyword>
<dbReference type="SUPFAM" id="SSF52540">
    <property type="entry name" value="P-loop containing nucleoside triphosphate hydrolases"/>
    <property type="match status" value="1"/>
</dbReference>
<evidence type="ECO:0000256" key="3">
    <source>
        <dbReference type="SAM" id="Phobius"/>
    </source>
</evidence>
<dbReference type="InterPro" id="IPR001977">
    <property type="entry name" value="Depp_CoAkinase"/>
</dbReference>
<dbReference type="Gene3D" id="3.40.50.300">
    <property type="entry name" value="P-loop containing nucleotide triphosphate hydrolases"/>
    <property type="match status" value="1"/>
</dbReference>
<dbReference type="Pfam" id="PF01121">
    <property type="entry name" value="CoaE"/>
    <property type="match status" value="2"/>
</dbReference>
<reference evidence="4 5" key="1">
    <citation type="journal article" date="2018" name="PLoS ONE">
        <title>The draft genome of Kipferlia bialata reveals reductive genome evolution in fornicate parasites.</title>
        <authorList>
            <person name="Tanifuji G."/>
            <person name="Takabayashi S."/>
            <person name="Kume K."/>
            <person name="Takagi M."/>
            <person name="Nakayama T."/>
            <person name="Kamikawa R."/>
            <person name="Inagaki Y."/>
            <person name="Hashimoto T."/>
        </authorList>
    </citation>
    <scope>NUCLEOTIDE SEQUENCE [LARGE SCALE GENOMIC DNA]</scope>
    <source>
        <strain evidence="4">NY0173</strain>
    </source>
</reference>
<evidence type="ECO:0000256" key="2">
    <source>
        <dbReference type="ARBA" id="ARBA00022840"/>
    </source>
</evidence>
<evidence type="ECO:0000313" key="5">
    <source>
        <dbReference type="Proteomes" id="UP000265618"/>
    </source>
</evidence>
<evidence type="ECO:0000313" key="4">
    <source>
        <dbReference type="EMBL" id="GIQ83483.1"/>
    </source>
</evidence>
<evidence type="ECO:0000256" key="1">
    <source>
        <dbReference type="ARBA" id="ARBA00022741"/>
    </source>
</evidence>
<dbReference type="GO" id="GO:0005524">
    <property type="term" value="F:ATP binding"/>
    <property type="evidence" value="ECO:0007669"/>
    <property type="project" value="UniProtKB-KW"/>
</dbReference>
<keyword evidence="4" id="KW-0808">Transferase</keyword>
<name>A0A9K3CWA4_9EUKA</name>
<accession>A0A9K3CWA4</accession>
<dbReference type="GO" id="GO:0004140">
    <property type="term" value="F:dephospho-CoA kinase activity"/>
    <property type="evidence" value="ECO:0007669"/>
    <property type="project" value="InterPro"/>
</dbReference>
<sequence length="294" mass="32519">MHVFGLTGGIACGKTFVASILKEHGVHVIDTDTIAKACTDPGHPVLDRIRRTFGAKYISADGTLDRRELGGLIFDDETARGKLNSIIHPFVYKEVWRQLFQCYSGRQDFPTPIESDNPLHRPTRSPIVAIDIPLLYETGAEKSPLLREWPVVVVGAQRTQQISRLMARNNLTEAEAESRVSSQMDIEDKIAQADIVIDNSGTPAETCAQVLDLVRHFEASMYAARDDHREARRAMPLKERMMPRELLNDIGGRTMSGLCRLGYTRAKVLAACGAGCVLAVGAVLVGGKVKRRRR</sequence>
<keyword evidence="3" id="KW-1133">Transmembrane helix</keyword>
<dbReference type="OrthoDB" id="247245at2759"/>
<organism evidence="4 5">
    <name type="scientific">Kipferlia bialata</name>
    <dbReference type="NCBI Taxonomy" id="797122"/>
    <lineage>
        <taxon>Eukaryota</taxon>
        <taxon>Metamonada</taxon>
        <taxon>Carpediemonas-like organisms</taxon>
        <taxon>Kipferlia</taxon>
    </lineage>
</organism>
<dbReference type="Proteomes" id="UP000265618">
    <property type="component" value="Unassembled WGS sequence"/>
</dbReference>
<feature type="transmembrane region" description="Helical" evidence="3">
    <location>
        <begin position="268"/>
        <end position="287"/>
    </location>
</feature>
<dbReference type="EMBL" id="BDIP01001066">
    <property type="protein sequence ID" value="GIQ83483.1"/>
    <property type="molecule type" value="Genomic_DNA"/>
</dbReference>
<dbReference type="PANTHER" id="PTHR10695:SF46">
    <property type="entry name" value="BIFUNCTIONAL COENZYME A SYNTHASE-RELATED"/>
    <property type="match status" value="1"/>
</dbReference>
<comment type="caution">
    <text evidence="4">The sequence shown here is derived from an EMBL/GenBank/DDBJ whole genome shotgun (WGS) entry which is preliminary data.</text>
</comment>
<dbReference type="InterPro" id="IPR027417">
    <property type="entry name" value="P-loop_NTPase"/>
</dbReference>
<dbReference type="PROSITE" id="PS51219">
    <property type="entry name" value="DPCK"/>
    <property type="match status" value="1"/>
</dbReference>
<keyword evidence="4" id="KW-0418">Kinase</keyword>
<keyword evidence="3" id="KW-0472">Membrane</keyword>
<dbReference type="AlphaFoldDB" id="A0A9K3CWA4"/>
<dbReference type="GO" id="GO:0015937">
    <property type="term" value="P:coenzyme A biosynthetic process"/>
    <property type="evidence" value="ECO:0007669"/>
    <property type="project" value="InterPro"/>
</dbReference>
<proteinExistence type="inferred from homology"/>
<keyword evidence="3" id="KW-0812">Transmembrane</keyword>
<dbReference type="NCBIfam" id="TIGR00152">
    <property type="entry name" value="dephospho-CoA kinase"/>
    <property type="match status" value="1"/>
</dbReference>
<dbReference type="PANTHER" id="PTHR10695">
    <property type="entry name" value="DEPHOSPHO-COA KINASE-RELATED"/>
    <property type="match status" value="1"/>
</dbReference>
<keyword evidence="1" id="KW-0547">Nucleotide-binding</keyword>